<keyword evidence="3" id="KW-0479">Metal-binding</keyword>
<proteinExistence type="predicted"/>
<gene>
    <name evidence="9" type="primary">napG</name>
    <name evidence="9" type="ORF">ACFOE0_18605</name>
</gene>
<dbReference type="RefSeq" id="WP_248934098.1">
    <property type="nucleotide sequence ID" value="NZ_JAKILF010000001.1"/>
</dbReference>
<dbReference type="NCBIfam" id="TIGR00397">
    <property type="entry name" value="mauM_napG"/>
    <property type="match status" value="1"/>
</dbReference>
<feature type="domain" description="4Fe-4S ferredoxin-type" evidence="8">
    <location>
        <begin position="186"/>
        <end position="217"/>
    </location>
</feature>
<protein>
    <submittedName>
        <fullName evidence="9">Ferredoxin-type protein NapG</fullName>
    </submittedName>
</protein>
<keyword evidence="1" id="KW-0813">Transport</keyword>
<evidence type="ECO:0000259" key="8">
    <source>
        <dbReference type="PROSITE" id="PS51379"/>
    </source>
</evidence>
<dbReference type="PANTHER" id="PTHR42859:SF10">
    <property type="entry name" value="DIMETHYLSULFOXIDE REDUCTASE CHAIN B"/>
    <property type="match status" value="1"/>
</dbReference>
<dbReference type="InterPro" id="IPR017900">
    <property type="entry name" value="4Fe4S_Fe_S_CS"/>
</dbReference>
<dbReference type="CDD" id="cd16373">
    <property type="entry name" value="DMSOR_beta_like"/>
    <property type="match status" value="1"/>
</dbReference>
<dbReference type="Gene3D" id="3.30.70.20">
    <property type="match status" value="2"/>
</dbReference>
<evidence type="ECO:0000256" key="5">
    <source>
        <dbReference type="ARBA" id="ARBA00022982"/>
    </source>
</evidence>
<evidence type="ECO:0000313" key="9">
    <source>
        <dbReference type="EMBL" id="MFC3140174.1"/>
    </source>
</evidence>
<feature type="domain" description="4Fe-4S ferredoxin-type" evidence="8">
    <location>
        <begin position="60"/>
        <end position="90"/>
    </location>
</feature>
<dbReference type="SUPFAM" id="SSF54862">
    <property type="entry name" value="4Fe-4S ferredoxins"/>
    <property type="match status" value="1"/>
</dbReference>
<evidence type="ECO:0000313" key="10">
    <source>
        <dbReference type="Proteomes" id="UP001595621"/>
    </source>
</evidence>
<keyword evidence="10" id="KW-1185">Reference proteome</keyword>
<dbReference type="NCBIfam" id="NF007012">
    <property type="entry name" value="PRK09476.1"/>
    <property type="match status" value="1"/>
</dbReference>
<evidence type="ECO:0000256" key="6">
    <source>
        <dbReference type="ARBA" id="ARBA00023004"/>
    </source>
</evidence>
<keyword evidence="2" id="KW-0004">4Fe-4S</keyword>
<feature type="domain" description="4Fe-4S ferredoxin-type" evidence="8">
    <location>
        <begin position="97"/>
        <end position="130"/>
    </location>
</feature>
<dbReference type="InterPro" id="IPR006311">
    <property type="entry name" value="TAT_signal"/>
</dbReference>
<dbReference type="PROSITE" id="PS51379">
    <property type="entry name" value="4FE4S_FER_2"/>
    <property type="match status" value="3"/>
</dbReference>
<dbReference type="PANTHER" id="PTHR42859">
    <property type="entry name" value="OXIDOREDUCTASE"/>
    <property type="match status" value="1"/>
</dbReference>
<dbReference type="InterPro" id="IPR017896">
    <property type="entry name" value="4Fe4S_Fe-S-bd"/>
</dbReference>
<evidence type="ECO:0000256" key="4">
    <source>
        <dbReference type="ARBA" id="ARBA00022737"/>
    </source>
</evidence>
<dbReference type="InterPro" id="IPR050294">
    <property type="entry name" value="RnfB_subfamily"/>
</dbReference>
<comment type="caution">
    <text evidence="9">The sequence shown here is derived from an EMBL/GenBank/DDBJ whole genome shotgun (WGS) entry which is preliminary data.</text>
</comment>
<accession>A0ABV7GF69</accession>
<keyword evidence="7" id="KW-0411">Iron-sulfur</keyword>
<name>A0ABV7GF69_9GAMM</name>
<reference evidence="10" key="1">
    <citation type="journal article" date="2019" name="Int. J. Syst. Evol. Microbiol.">
        <title>The Global Catalogue of Microorganisms (GCM) 10K type strain sequencing project: providing services to taxonomists for standard genome sequencing and annotation.</title>
        <authorList>
            <consortium name="The Broad Institute Genomics Platform"/>
            <consortium name="The Broad Institute Genome Sequencing Center for Infectious Disease"/>
            <person name="Wu L."/>
            <person name="Ma J."/>
        </authorList>
    </citation>
    <scope>NUCLEOTIDE SEQUENCE [LARGE SCALE GENOMIC DNA]</scope>
    <source>
        <strain evidence="10">KCTC 52277</strain>
    </source>
</reference>
<evidence type="ECO:0000256" key="3">
    <source>
        <dbReference type="ARBA" id="ARBA00022723"/>
    </source>
</evidence>
<evidence type="ECO:0000256" key="7">
    <source>
        <dbReference type="ARBA" id="ARBA00023014"/>
    </source>
</evidence>
<evidence type="ECO:0000256" key="2">
    <source>
        <dbReference type="ARBA" id="ARBA00022485"/>
    </source>
</evidence>
<sequence>MSSKPASANTGHKAKVVNRRQFLATTARATCVMGLAGTGLTALARQTVPAAPQALRPPGALPEAEFLSACVRCGLCVNACPWDTLKLARWFDGAATGTPYFDARAVPCELCEDIPCAAQCPSGALDSQLEDINQSRMGLAVLIDQQNCLNFRGLRCDVCYRVCPLIDDAISLERQHNSRSGHHAEFIPKVNPDSCTGCGKCEHACVLEQPAIKVLPIALAMGKTASHDTYVDTESTTLDMLNGGFKP</sequence>
<dbReference type="Proteomes" id="UP001595621">
    <property type="component" value="Unassembled WGS sequence"/>
</dbReference>
<dbReference type="PROSITE" id="PS51318">
    <property type="entry name" value="TAT"/>
    <property type="match status" value="1"/>
</dbReference>
<keyword evidence="6" id="KW-0408">Iron</keyword>
<organism evidence="9 10">
    <name type="scientific">Shewanella submarina</name>
    <dbReference type="NCBI Taxonomy" id="2016376"/>
    <lineage>
        <taxon>Bacteria</taxon>
        <taxon>Pseudomonadati</taxon>
        <taxon>Pseudomonadota</taxon>
        <taxon>Gammaproteobacteria</taxon>
        <taxon>Alteromonadales</taxon>
        <taxon>Shewanellaceae</taxon>
        <taxon>Shewanella</taxon>
    </lineage>
</organism>
<keyword evidence="5" id="KW-0249">Electron transport</keyword>
<dbReference type="EMBL" id="JBHRTD010000018">
    <property type="protein sequence ID" value="MFC3140174.1"/>
    <property type="molecule type" value="Genomic_DNA"/>
</dbReference>
<evidence type="ECO:0000256" key="1">
    <source>
        <dbReference type="ARBA" id="ARBA00022448"/>
    </source>
</evidence>
<dbReference type="Pfam" id="PF12838">
    <property type="entry name" value="Fer4_7"/>
    <property type="match status" value="2"/>
</dbReference>
<dbReference type="InterPro" id="IPR004494">
    <property type="entry name" value="MauM_NapG"/>
</dbReference>
<dbReference type="PROSITE" id="PS00198">
    <property type="entry name" value="4FE4S_FER_1"/>
    <property type="match status" value="1"/>
</dbReference>
<keyword evidence="4" id="KW-0677">Repeat</keyword>